<dbReference type="AlphaFoldDB" id="A0A514CML2"/>
<protein>
    <submittedName>
        <fullName evidence="13">TonB-dependent receptor</fullName>
    </submittedName>
</protein>
<dbReference type="GO" id="GO:0015344">
    <property type="term" value="F:siderophore uptake transmembrane transporter activity"/>
    <property type="evidence" value="ECO:0007669"/>
    <property type="project" value="TreeGrafter"/>
</dbReference>
<keyword evidence="7 8" id="KW-0998">Cell outer membrane</keyword>
<proteinExistence type="inferred from homology"/>
<dbReference type="OrthoDB" id="1109239at2"/>
<dbReference type="Gene3D" id="2.40.170.20">
    <property type="entry name" value="TonB-dependent receptor, beta-barrel domain"/>
    <property type="match status" value="1"/>
</dbReference>
<dbReference type="Pfam" id="PF07715">
    <property type="entry name" value="Plug"/>
    <property type="match status" value="1"/>
</dbReference>
<keyword evidence="2 8" id="KW-0813">Transport</keyword>
<dbReference type="Gene3D" id="2.60.40.1120">
    <property type="entry name" value="Carboxypeptidase-like, regulatory domain"/>
    <property type="match status" value="1"/>
</dbReference>
<dbReference type="PROSITE" id="PS52016">
    <property type="entry name" value="TONB_DEPENDENT_REC_3"/>
    <property type="match status" value="1"/>
</dbReference>
<name>A0A514CML2_9BACT</name>
<accession>A0A514CML2</accession>
<keyword evidence="4 8" id="KW-0812">Transmembrane</keyword>
<feature type="domain" description="TonB-dependent receptor-like beta-barrel" evidence="11">
    <location>
        <begin position="237"/>
        <end position="748"/>
    </location>
</feature>
<evidence type="ECO:0000256" key="7">
    <source>
        <dbReference type="ARBA" id="ARBA00023237"/>
    </source>
</evidence>
<dbReference type="KEGG" id="echi:FKX85_18885"/>
<dbReference type="InterPro" id="IPR008969">
    <property type="entry name" value="CarboxyPept-like_regulatory"/>
</dbReference>
<keyword evidence="3 8" id="KW-1134">Transmembrane beta strand</keyword>
<evidence type="ECO:0000256" key="3">
    <source>
        <dbReference type="ARBA" id="ARBA00022452"/>
    </source>
</evidence>
<dbReference type="GO" id="GO:0009279">
    <property type="term" value="C:cell outer membrane"/>
    <property type="evidence" value="ECO:0007669"/>
    <property type="project" value="UniProtKB-SubCell"/>
</dbReference>
<evidence type="ECO:0000256" key="4">
    <source>
        <dbReference type="ARBA" id="ARBA00022692"/>
    </source>
</evidence>
<evidence type="ECO:0000259" key="12">
    <source>
        <dbReference type="Pfam" id="PF07715"/>
    </source>
</evidence>
<evidence type="ECO:0000259" key="11">
    <source>
        <dbReference type="Pfam" id="PF00593"/>
    </source>
</evidence>
<evidence type="ECO:0000256" key="8">
    <source>
        <dbReference type="PROSITE-ProRule" id="PRU01360"/>
    </source>
</evidence>
<feature type="signal peptide" evidence="10">
    <location>
        <begin position="1"/>
        <end position="18"/>
    </location>
</feature>
<feature type="domain" description="TonB-dependent receptor plug" evidence="12">
    <location>
        <begin position="118"/>
        <end position="224"/>
    </location>
</feature>
<evidence type="ECO:0000256" key="6">
    <source>
        <dbReference type="ARBA" id="ARBA00023136"/>
    </source>
</evidence>
<dbReference type="GO" id="GO:0044718">
    <property type="term" value="P:siderophore transmembrane transport"/>
    <property type="evidence" value="ECO:0007669"/>
    <property type="project" value="TreeGrafter"/>
</dbReference>
<comment type="similarity">
    <text evidence="8 9">Belongs to the TonB-dependent receptor family.</text>
</comment>
<feature type="chain" id="PRO_5021868409" evidence="10">
    <location>
        <begin position="19"/>
        <end position="786"/>
    </location>
</feature>
<dbReference type="Proteomes" id="UP000316614">
    <property type="component" value="Chromosome"/>
</dbReference>
<organism evidence="13 14">
    <name type="scientific">Echinicola soli</name>
    <dbReference type="NCBI Taxonomy" id="2591634"/>
    <lineage>
        <taxon>Bacteria</taxon>
        <taxon>Pseudomonadati</taxon>
        <taxon>Bacteroidota</taxon>
        <taxon>Cytophagia</taxon>
        <taxon>Cytophagales</taxon>
        <taxon>Cyclobacteriaceae</taxon>
        <taxon>Echinicola</taxon>
    </lineage>
</organism>
<keyword evidence="14" id="KW-1185">Reference proteome</keyword>
<evidence type="ECO:0000256" key="9">
    <source>
        <dbReference type="RuleBase" id="RU003357"/>
    </source>
</evidence>
<dbReference type="Pfam" id="PF13715">
    <property type="entry name" value="CarbopepD_reg_2"/>
    <property type="match status" value="1"/>
</dbReference>
<keyword evidence="13" id="KW-0675">Receptor</keyword>
<dbReference type="SUPFAM" id="SSF56935">
    <property type="entry name" value="Porins"/>
    <property type="match status" value="1"/>
</dbReference>
<dbReference type="PANTHER" id="PTHR30069">
    <property type="entry name" value="TONB-DEPENDENT OUTER MEMBRANE RECEPTOR"/>
    <property type="match status" value="1"/>
</dbReference>
<dbReference type="InterPro" id="IPR036942">
    <property type="entry name" value="Beta-barrel_TonB_sf"/>
</dbReference>
<evidence type="ECO:0000256" key="5">
    <source>
        <dbReference type="ARBA" id="ARBA00023077"/>
    </source>
</evidence>
<evidence type="ECO:0000313" key="14">
    <source>
        <dbReference type="Proteomes" id="UP000316614"/>
    </source>
</evidence>
<dbReference type="InterPro" id="IPR039426">
    <property type="entry name" value="TonB-dep_rcpt-like"/>
</dbReference>
<sequence>MKQLTTIILLLLATHSHAQRTGEISGTVMNAVQASVYASIQVVGTDLGSSTAADGSYKIDNVPAGATTIKVKLLGYQTAQKTVIVVAGQSIKVDFQLKEDNLNLNEVVISATRYELDRKEAPVVVNVLSPKLFNAIQSVSLSEGLNYQPGVRVETNCQNCGFTQVRLNGLEGAYSQILINSRSVFSSLNSVYGLDQIPTNIIERVEIVRGGGSALFGSNAIGGTINIITKEPVENTWQIGSNFSLIDGTTSDNSLNFNGSLTSEDLGSGVTFHGLYRQRGSYDANGDGFTEITHLENNTFGMKAFLKPGEHSKISLDFSAIKEYRRGGDHLDIPPHFTDITEELTHNTIIGGLTYELYSKDHKNHFSTYMSGQKTIRDSYYGGLGGGRTTADSTLAANAYGKTNDVSLVAGSQFSRNFTNNDVVIFGAEYQLSDVEDEIKGYQRLIDQSVNTIGVYGQYEWRPNDRLTALMGGRFDHTMVDGHYELSSISRSTNVSTGVFSPRANILYDIREYLQFRIGYARGFRAPQAFNEDLHISSVGGEPTFVILSDDLKTELSDAFTTSLNFTKTIGDLQFSFLAEGFYTVLKRPFTTVSTGATLPNGSILEEVRNGTGALVRGGNFELNLSPSSKVTVQTGGTLQQSTYNEPQVLFEPEGENENEPTVTTDEFLRSPNAYGYLSTNFALTEHLGLDLTGAYTGSMIVPHVVSESGFIDLIDSQQFFDANIKLAYHFDLISGFHMELSAGVQNVFNSYQNDFDTGALRDSNYIYGPSRPRTLFFGVKIGDFH</sequence>
<keyword evidence="6 8" id="KW-0472">Membrane</keyword>
<keyword evidence="10" id="KW-0732">Signal</keyword>
<evidence type="ECO:0000256" key="1">
    <source>
        <dbReference type="ARBA" id="ARBA00004571"/>
    </source>
</evidence>
<comment type="subcellular location">
    <subcellularLocation>
        <location evidence="1 8">Cell outer membrane</location>
        <topology evidence="1 8">Multi-pass membrane protein</topology>
    </subcellularLocation>
</comment>
<dbReference type="Pfam" id="PF00593">
    <property type="entry name" value="TonB_dep_Rec_b-barrel"/>
    <property type="match status" value="1"/>
</dbReference>
<evidence type="ECO:0000313" key="13">
    <source>
        <dbReference type="EMBL" id="QDH80997.1"/>
    </source>
</evidence>
<dbReference type="InterPro" id="IPR012910">
    <property type="entry name" value="Plug_dom"/>
</dbReference>
<dbReference type="SUPFAM" id="SSF49464">
    <property type="entry name" value="Carboxypeptidase regulatory domain-like"/>
    <property type="match status" value="1"/>
</dbReference>
<dbReference type="Gene3D" id="2.170.130.10">
    <property type="entry name" value="TonB-dependent receptor, plug domain"/>
    <property type="match status" value="1"/>
</dbReference>
<evidence type="ECO:0000256" key="10">
    <source>
        <dbReference type="SAM" id="SignalP"/>
    </source>
</evidence>
<evidence type="ECO:0000256" key="2">
    <source>
        <dbReference type="ARBA" id="ARBA00022448"/>
    </source>
</evidence>
<keyword evidence="5 9" id="KW-0798">TonB box</keyword>
<dbReference type="InterPro" id="IPR037066">
    <property type="entry name" value="Plug_dom_sf"/>
</dbReference>
<dbReference type="EMBL" id="CP041253">
    <property type="protein sequence ID" value="QDH80997.1"/>
    <property type="molecule type" value="Genomic_DNA"/>
</dbReference>
<gene>
    <name evidence="13" type="ORF">FKX85_18885</name>
</gene>
<dbReference type="InterPro" id="IPR000531">
    <property type="entry name" value="Beta-barrel_TonB"/>
</dbReference>
<dbReference type="RefSeq" id="WP_141616213.1">
    <property type="nucleotide sequence ID" value="NZ_CP041253.1"/>
</dbReference>
<reference evidence="13 14" key="1">
    <citation type="submission" date="2019-06" db="EMBL/GenBank/DDBJ databases">
        <title>Echinicola alkalisoli sp. nov. isolated from saline soil.</title>
        <authorList>
            <person name="Sun J.-Q."/>
            <person name="Xu L."/>
        </authorList>
    </citation>
    <scope>NUCLEOTIDE SEQUENCE [LARGE SCALE GENOMIC DNA]</scope>
    <source>
        <strain evidence="13 14">LN3S3</strain>
    </source>
</reference>
<dbReference type="PANTHER" id="PTHR30069:SF57">
    <property type="entry name" value="TONB-DEPENDENT RECEPTOR"/>
    <property type="match status" value="1"/>
</dbReference>